<dbReference type="InterPro" id="IPR018294">
    <property type="entry name" value="ISPD_synthase_CS"/>
</dbReference>
<reference evidence="9" key="1">
    <citation type="submission" date="2016-10" db="EMBL/GenBank/DDBJ databases">
        <authorList>
            <person name="Varghese N."/>
            <person name="Submissions S."/>
        </authorList>
    </citation>
    <scope>NUCLEOTIDE SEQUENCE [LARGE SCALE GENOMIC DNA]</scope>
    <source>
        <strain evidence="9">DSM 17038</strain>
    </source>
</reference>
<dbReference type="InterPro" id="IPR029044">
    <property type="entry name" value="Nucleotide-diphossugar_trans"/>
</dbReference>
<organism evidence="8 9">
    <name type="scientific">Desulfotruncus arcticus DSM 17038</name>
    <dbReference type="NCBI Taxonomy" id="1121424"/>
    <lineage>
        <taxon>Bacteria</taxon>
        <taxon>Bacillati</taxon>
        <taxon>Bacillota</taxon>
        <taxon>Clostridia</taxon>
        <taxon>Eubacteriales</taxon>
        <taxon>Desulfallaceae</taxon>
        <taxon>Desulfotruncus</taxon>
    </lineage>
</organism>
<name>A0A1I2VZI5_9FIRM</name>
<dbReference type="NCBIfam" id="TIGR00453">
    <property type="entry name" value="ispD"/>
    <property type="match status" value="1"/>
</dbReference>
<comment type="pathway">
    <text evidence="2 7">Isoprenoid biosynthesis; isopentenyl diphosphate biosynthesis via DXP pathway; isopentenyl diphosphate from 1-deoxy-D-xylulose 5-phosphate: step 2/6.</text>
</comment>
<keyword evidence="6 7" id="KW-0414">Isoprene biosynthesis</keyword>
<dbReference type="Proteomes" id="UP000199337">
    <property type="component" value="Unassembled WGS sequence"/>
</dbReference>
<dbReference type="STRING" id="341036.SAMN05660649_03266"/>
<dbReference type="GO" id="GO:0050518">
    <property type="term" value="F:2-C-methyl-D-erythritol 4-phosphate cytidylyltransferase activity"/>
    <property type="evidence" value="ECO:0007669"/>
    <property type="project" value="UniProtKB-UniRule"/>
</dbReference>
<dbReference type="PANTHER" id="PTHR32125">
    <property type="entry name" value="2-C-METHYL-D-ERYTHRITOL 4-PHOSPHATE CYTIDYLYLTRANSFERASE, CHLOROPLASTIC"/>
    <property type="match status" value="1"/>
</dbReference>
<dbReference type="InterPro" id="IPR050088">
    <property type="entry name" value="IspD/TarI_cytidylyltransf_bact"/>
</dbReference>
<dbReference type="HAMAP" id="MF_00108">
    <property type="entry name" value="IspD"/>
    <property type="match status" value="1"/>
</dbReference>
<evidence type="ECO:0000256" key="3">
    <source>
        <dbReference type="ARBA" id="ARBA00009789"/>
    </source>
</evidence>
<proteinExistence type="inferred from homology"/>
<dbReference type="InterPro" id="IPR034683">
    <property type="entry name" value="IspD/TarI"/>
</dbReference>
<comment type="function">
    <text evidence="7">Catalyzes the formation of 4-diphosphocytidyl-2-C-methyl-D-erythritol from CTP and 2-C-methyl-D-erythritol 4-phosphate (MEP).</text>
</comment>
<dbReference type="PROSITE" id="PS01295">
    <property type="entry name" value="ISPD"/>
    <property type="match status" value="1"/>
</dbReference>
<keyword evidence="4 7" id="KW-0808">Transferase</keyword>
<feature type="site" description="Positions MEP for the nucleophilic attack" evidence="7">
    <location>
        <position position="153"/>
    </location>
</feature>
<dbReference type="FunFam" id="3.90.550.10:FF:000003">
    <property type="entry name" value="2-C-methyl-D-erythritol 4-phosphate cytidylyltransferase"/>
    <property type="match status" value="1"/>
</dbReference>
<evidence type="ECO:0000256" key="4">
    <source>
        <dbReference type="ARBA" id="ARBA00022679"/>
    </source>
</evidence>
<feature type="site" description="Transition state stabilizer" evidence="7">
    <location>
        <position position="22"/>
    </location>
</feature>
<evidence type="ECO:0000256" key="7">
    <source>
        <dbReference type="HAMAP-Rule" id="MF_00108"/>
    </source>
</evidence>
<feature type="site" description="Positions MEP for the nucleophilic attack" evidence="7">
    <location>
        <position position="209"/>
    </location>
</feature>
<protein>
    <recommendedName>
        <fullName evidence="7">2-C-methyl-D-erythritol 4-phosphate cytidylyltransferase</fullName>
        <ecNumber evidence="7">2.7.7.60</ecNumber>
    </recommendedName>
    <alternativeName>
        <fullName evidence="7">4-diphosphocytidyl-2C-methyl-D-erythritol synthase</fullName>
    </alternativeName>
    <alternativeName>
        <fullName evidence="7">MEP cytidylyltransferase</fullName>
        <shortName evidence="7">MCT</shortName>
    </alternativeName>
</protein>
<dbReference type="AlphaFoldDB" id="A0A1I2VZI5"/>
<accession>A0A1I2VZI5</accession>
<sequence length="230" mass="24416">MGSVYAIVPAAGGSTRMGGVNKQLIDLAGRLVVEYSLRVLLEVPVAGIVLVVPPGEEQKFLDQLKHLLKDQNIQIVAGGANRRDSVGQGLLALPAGVEMVIVHDGARPLARREHIQEAVQAAAEWGAATLAVPVKDTVKLAGSGGLVQETLPREELWQVQTPQVFKLPLLLEAHRKAAGDGFIGTDDASLVERLGKPVKLVRGDYSNIKITTPEDLIIAKALLGSGLNQL</sequence>
<comment type="similarity">
    <text evidence="3 7">Belongs to the IspD/TarI cytidylyltransferase family. IspD subfamily.</text>
</comment>
<dbReference type="EMBL" id="FOOX01000012">
    <property type="protein sequence ID" value="SFG94564.1"/>
    <property type="molecule type" value="Genomic_DNA"/>
</dbReference>
<dbReference type="PANTHER" id="PTHR32125:SF4">
    <property type="entry name" value="2-C-METHYL-D-ERYTHRITOL 4-PHOSPHATE CYTIDYLYLTRANSFERASE, CHLOROPLASTIC"/>
    <property type="match status" value="1"/>
</dbReference>
<feature type="site" description="Transition state stabilizer" evidence="7">
    <location>
        <position position="16"/>
    </location>
</feature>
<gene>
    <name evidence="7" type="primary">ispD</name>
    <name evidence="8" type="ORF">SAMN05660649_03266</name>
</gene>
<dbReference type="EC" id="2.7.7.60" evidence="7"/>
<dbReference type="Pfam" id="PF01128">
    <property type="entry name" value="IspD"/>
    <property type="match status" value="1"/>
</dbReference>
<keyword evidence="9" id="KW-1185">Reference proteome</keyword>
<dbReference type="GO" id="GO:0019288">
    <property type="term" value="P:isopentenyl diphosphate biosynthetic process, methylerythritol 4-phosphate pathway"/>
    <property type="evidence" value="ECO:0007669"/>
    <property type="project" value="UniProtKB-UniRule"/>
</dbReference>
<keyword evidence="5 7" id="KW-0548">Nucleotidyltransferase</keyword>
<evidence type="ECO:0000256" key="2">
    <source>
        <dbReference type="ARBA" id="ARBA00004787"/>
    </source>
</evidence>
<dbReference type="RefSeq" id="WP_092472438.1">
    <property type="nucleotide sequence ID" value="NZ_FOOX01000012.1"/>
</dbReference>
<dbReference type="OrthoDB" id="9806837at2"/>
<dbReference type="UniPathway" id="UPA00056">
    <property type="reaction ID" value="UER00093"/>
</dbReference>
<evidence type="ECO:0000256" key="5">
    <source>
        <dbReference type="ARBA" id="ARBA00022695"/>
    </source>
</evidence>
<dbReference type="CDD" id="cd02516">
    <property type="entry name" value="CDP-ME_synthetase"/>
    <property type="match status" value="1"/>
</dbReference>
<evidence type="ECO:0000313" key="8">
    <source>
        <dbReference type="EMBL" id="SFG94564.1"/>
    </source>
</evidence>
<dbReference type="InterPro" id="IPR001228">
    <property type="entry name" value="IspD"/>
</dbReference>
<dbReference type="Gene3D" id="3.90.550.10">
    <property type="entry name" value="Spore Coat Polysaccharide Biosynthesis Protein SpsA, Chain A"/>
    <property type="match status" value="1"/>
</dbReference>
<evidence type="ECO:0000256" key="6">
    <source>
        <dbReference type="ARBA" id="ARBA00023229"/>
    </source>
</evidence>
<evidence type="ECO:0000256" key="1">
    <source>
        <dbReference type="ARBA" id="ARBA00001282"/>
    </source>
</evidence>
<comment type="catalytic activity">
    <reaction evidence="1 7">
        <text>2-C-methyl-D-erythritol 4-phosphate + CTP + H(+) = 4-CDP-2-C-methyl-D-erythritol + diphosphate</text>
        <dbReference type="Rhea" id="RHEA:13429"/>
        <dbReference type="ChEBI" id="CHEBI:15378"/>
        <dbReference type="ChEBI" id="CHEBI:33019"/>
        <dbReference type="ChEBI" id="CHEBI:37563"/>
        <dbReference type="ChEBI" id="CHEBI:57823"/>
        <dbReference type="ChEBI" id="CHEBI:58262"/>
        <dbReference type="EC" id="2.7.7.60"/>
    </reaction>
</comment>
<evidence type="ECO:0000313" key="9">
    <source>
        <dbReference type="Proteomes" id="UP000199337"/>
    </source>
</evidence>
<dbReference type="SUPFAM" id="SSF53448">
    <property type="entry name" value="Nucleotide-diphospho-sugar transferases"/>
    <property type="match status" value="1"/>
</dbReference>